<dbReference type="GO" id="GO:2000022">
    <property type="term" value="P:regulation of jasmonic acid mediated signaling pathway"/>
    <property type="evidence" value="ECO:0007669"/>
    <property type="project" value="UniProtKB-UniRule"/>
</dbReference>
<sequence>MSVKSNEIQIKPEATSNLCRHIQVAIAGCLRHRNSVFIKILRDSNLPVTQLTIFYSGKVNVYDDVSRDKAQSLIQLAASPLNFLADSTSDGTPVPQPFVSLPQCINTKASPIFLTSNLQPSQTVKVVDNGLLQREEGSMYKEGNQEGASSRKACVQRYLEKRKDRSRFKRKVGMSSPSSLDGYLNQRMMDIGHNEQSGHSDIYCSSSPLPSLPHFPTQCCPAGNTVGDLNLSANNTGTSGILIPVW</sequence>
<comment type="similarity">
    <text evidence="1 2">Belongs to the TIFY/JAZ family.</text>
</comment>
<dbReference type="EnsemblPlants" id="Kaladp0040s0050.1.v1.1">
    <property type="protein sequence ID" value="Kaladp0040s0050.1.v1.1"/>
    <property type="gene ID" value="Kaladp0040s0050.v1.1"/>
</dbReference>
<dbReference type="InterPro" id="IPR010399">
    <property type="entry name" value="Tify_dom"/>
</dbReference>
<name>A0A7N0ZVU9_KALFE</name>
<dbReference type="AlphaFoldDB" id="A0A7N0ZVU9"/>
<dbReference type="InterPro" id="IPR040390">
    <property type="entry name" value="TIFY/JAZ"/>
</dbReference>
<dbReference type="Proteomes" id="UP000594263">
    <property type="component" value="Unplaced"/>
</dbReference>
<dbReference type="PANTHER" id="PTHR33077:SF60">
    <property type="entry name" value="TIFY DOMAIN-CONTAINING PROTEIN"/>
    <property type="match status" value="1"/>
</dbReference>
<comment type="subcellular location">
    <subcellularLocation>
        <location evidence="2">Nucleus</location>
    </subcellularLocation>
</comment>
<comment type="function">
    <text evidence="2">Repressor of jasmonate responses.</text>
</comment>
<organism evidence="4 5">
    <name type="scientific">Kalanchoe fedtschenkoi</name>
    <name type="common">Lavender scallops</name>
    <name type="synonym">South American air plant</name>
    <dbReference type="NCBI Taxonomy" id="63787"/>
    <lineage>
        <taxon>Eukaryota</taxon>
        <taxon>Viridiplantae</taxon>
        <taxon>Streptophyta</taxon>
        <taxon>Embryophyta</taxon>
        <taxon>Tracheophyta</taxon>
        <taxon>Spermatophyta</taxon>
        <taxon>Magnoliopsida</taxon>
        <taxon>eudicotyledons</taxon>
        <taxon>Gunneridae</taxon>
        <taxon>Pentapetalae</taxon>
        <taxon>Saxifragales</taxon>
        <taxon>Crassulaceae</taxon>
        <taxon>Kalanchoe</taxon>
    </lineage>
</organism>
<protein>
    <recommendedName>
        <fullName evidence="2">Protein TIFY</fullName>
    </recommendedName>
    <alternativeName>
        <fullName evidence="2">Jasmonate ZIM domain-containing protein</fullName>
    </alternativeName>
</protein>
<keyword evidence="5" id="KW-1185">Reference proteome</keyword>
<keyword evidence="2" id="KW-1184">Jasmonic acid signaling pathway</keyword>
<dbReference type="SMART" id="SM00979">
    <property type="entry name" value="TIFY"/>
    <property type="match status" value="1"/>
</dbReference>
<evidence type="ECO:0000259" key="3">
    <source>
        <dbReference type="PROSITE" id="PS51320"/>
    </source>
</evidence>
<dbReference type="GO" id="GO:0031347">
    <property type="term" value="P:regulation of defense response"/>
    <property type="evidence" value="ECO:0007669"/>
    <property type="project" value="UniProtKB-UniRule"/>
</dbReference>
<keyword evidence="2" id="KW-0539">Nucleus</keyword>
<evidence type="ECO:0000256" key="2">
    <source>
        <dbReference type="RuleBase" id="RU369065"/>
    </source>
</evidence>
<evidence type="ECO:0000313" key="4">
    <source>
        <dbReference type="EnsemblPlants" id="Kaladp0040s0050.1.v1.1"/>
    </source>
</evidence>
<dbReference type="GO" id="GO:0005634">
    <property type="term" value="C:nucleus"/>
    <property type="evidence" value="ECO:0007669"/>
    <property type="project" value="UniProtKB-SubCell"/>
</dbReference>
<proteinExistence type="inferred from homology"/>
<dbReference type="PANTHER" id="PTHR33077">
    <property type="entry name" value="PROTEIN TIFY 4A-RELATED-RELATED"/>
    <property type="match status" value="1"/>
</dbReference>
<dbReference type="Pfam" id="PF06200">
    <property type="entry name" value="tify"/>
    <property type="match status" value="1"/>
</dbReference>
<feature type="domain" description="Tify" evidence="3">
    <location>
        <begin position="44"/>
        <end position="79"/>
    </location>
</feature>
<dbReference type="PROSITE" id="PS51320">
    <property type="entry name" value="TIFY"/>
    <property type="match status" value="1"/>
</dbReference>
<dbReference type="Gramene" id="Kaladp0040s0050.1.v1.1">
    <property type="protein sequence ID" value="Kaladp0040s0050.1.v1.1"/>
    <property type="gene ID" value="Kaladp0040s0050.v1.1"/>
</dbReference>
<accession>A0A7N0ZVU9</accession>
<dbReference type="GO" id="GO:0009611">
    <property type="term" value="P:response to wounding"/>
    <property type="evidence" value="ECO:0007669"/>
    <property type="project" value="UniProtKB-UniRule"/>
</dbReference>
<evidence type="ECO:0000313" key="5">
    <source>
        <dbReference type="Proteomes" id="UP000594263"/>
    </source>
</evidence>
<evidence type="ECO:0000256" key="1">
    <source>
        <dbReference type="ARBA" id="ARBA00008614"/>
    </source>
</evidence>
<reference evidence="4" key="1">
    <citation type="submission" date="2021-01" db="UniProtKB">
        <authorList>
            <consortium name="EnsemblPlants"/>
        </authorList>
    </citation>
    <scope>IDENTIFICATION</scope>
</reference>
<comment type="domain">
    <text evidence="2">The jas domain is required for interaction with COI1.</text>
</comment>